<sequence>MAAARGDRVDQRPARGLARATRPPRTQLRAQLEPRAVEPELRVRLTDLDERRELLVGELQHDLGQLGDARGRLGVTEVGLDRAHDDGLIAATKQLAQRRDPDLVGQGRAIGGVLDVADVRGLELGLGQRSPHGRDAHAVARGHEALGPAAVAGRGPTDHREQLVAVAHRRVEGLEQDRAHALGRQVAIARAIAATAGLAAEQAHLRERDVLVRVNRQIDAARDRELGLTAEQIDAGEVDGHRRRRAHAVDRQARPLETKKVRHAVGDQVVGGRGRQRRARGVGSLWTVELARRAHVHTHPTAIALVERGLGHAAALEQVPRRGQEQALLRIHHRRFARRDPEEQWIEAVDAIEKAPPPLAVSSRPGPALGGNLGDAVLARAEVGPKLVEIGGLGIAAADPDDRHGL</sequence>
<evidence type="ECO:0000313" key="3">
    <source>
        <dbReference type="Proteomes" id="UP000238823"/>
    </source>
</evidence>
<feature type="compositionally biased region" description="Basic and acidic residues" evidence="1">
    <location>
        <begin position="1"/>
        <end position="13"/>
    </location>
</feature>
<evidence type="ECO:0000313" key="2">
    <source>
        <dbReference type="EMBL" id="PRP98126.1"/>
    </source>
</evidence>
<organism evidence="2 3">
    <name type="scientific">Enhygromyxa salina</name>
    <dbReference type="NCBI Taxonomy" id="215803"/>
    <lineage>
        <taxon>Bacteria</taxon>
        <taxon>Pseudomonadati</taxon>
        <taxon>Myxococcota</taxon>
        <taxon>Polyangia</taxon>
        <taxon>Nannocystales</taxon>
        <taxon>Nannocystaceae</taxon>
        <taxon>Enhygromyxa</taxon>
    </lineage>
</organism>
<dbReference type="Proteomes" id="UP000238823">
    <property type="component" value="Unassembled WGS sequence"/>
</dbReference>
<dbReference type="EMBL" id="PVNL01000126">
    <property type="protein sequence ID" value="PRP98126.1"/>
    <property type="molecule type" value="Genomic_DNA"/>
</dbReference>
<reference evidence="2 3" key="1">
    <citation type="submission" date="2018-03" db="EMBL/GenBank/DDBJ databases">
        <title>Draft Genome Sequences of the Obligatory Marine Myxobacteria Enhygromyxa salina SWB007.</title>
        <authorList>
            <person name="Poehlein A."/>
            <person name="Moghaddam J.A."/>
            <person name="Harms H."/>
            <person name="Alanjari M."/>
            <person name="Koenig G.M."/>
            <person name="Daniel R."/>
            <person name="Schaeberle T.F."/>
        </authorList>
    </citation>
    <scope>NUCLEOTIDE SEQUENCE [LARGE SCALE GENOMIC DNA]</scope>
    <source>
        <strain evidence="2 3">SWB007</strain>
    </source>
</reference>
<comment type="caution">
    <text evidence="2">The sequence shown here is derived from an EMBL/GenBank/DDBJ whole genome shotgun (WGS) entry which is preliminary data.</text>
</comment>
<dbReference type="AlphaFoldDB" id="A0A2S9XZ54"/>
<evidence type="ECO:0000256" key="1">
    <source>
        <dbReference type="SAM" id="MobiDB-lite"/>
    </source>
</evidence>
<protein>
    <submittedName>
        <fullName evidence="2">Uncharacterized protein</fullName>
    </submittedName>
</protein>
<feature type="region of interest" description="Disordered" evidence="1">
    <location>
        <begin position="1"/>
        <end position="24"/>
    </location>
</feature>
<dbReference type="AntiFam" id="ANF00248">
    <property type="entry name" value="Shadow ORF (opposite ppsD)"/>
</dbReference>
<proteinExistence type="predicted"/>
<gene>
    <name evidence="2" type="ORF">ENSA7_66230</name>
</gene>
<name>A0A2S9XZ54_9BACT</name>
<accession>A0A2S9XZ54</accession>